<organism evidence="1 2">
    <name type="scientific">Shewanella algidipiscicola</name>
    <dbReference type="NCBI Taxonomy" id="614070"/>
    <lineage>
        <taxon>Bacteria</taxon>
        <taxon>Pseudomonadati</taxon>
        <taxon>Pseudomonadota</taxon>
        <taxon>Gammaproteobacteria</taxon>
        <taxon>Alteromonadales</taxon>
        <taxon>Shewanellaceae</taxon>
        <taxon>Shewanella</taxon>
    </lineage>
</organism>
<dbReference type="Proteomes" id="UP000761574">
    <property type="component" value="Unassembled WGS sequence"/>
</dbReference>
<accession>A0ABQ4PHL5</accession>
<dbReference type="EMBL" id="BPFB01000020">
    <property type="protein sequence ID" value="GIU47030.1"/>
    <property type="molecule type" value="Genomic_DNA"/>
</dbReference>
<dbReference type="RefSeq" id="WP_110457944.1">
    <property type="nucleotide sequence ID" value="NZ_BPFB01000020.1"/>
</dbReference>
<evidence type="ECO:0000313" key="1">
    <source>
        <dbReference type="EMBL" id="GIU47030.1"/>
    </source>
</evidence>
<name>A0ABQ4PHL5_9GAMM</name>
<protein>
    <submittedName>
        <fullName evidence="1">Uncharacterized protein</fullName>
    </submittedName>
</protein>
<keyword evidence="2" id="KW-1185">Reference proteome</keyword>
<proteinExistence type="predicted"/>
<comment type="caution">
    <text evidence="1">The sequence shown here is derived from an EMBL/GenBank/DDBJ whole genome shotgun (WGS) entry which is preliminary data.</text>
</comment>
<evidence type="ECO:0000313" key="2">
    <source>
        <dbReference type="Proteomes" id="UP000761574"/>
    </source>
</evidence>
<reference evidence="1 2" key="1">
    <citation type="submission" date="2021-05" db="EMBL/GenBank/DDBJ databases">
        <title>Molecular characterization for Shewanella algae harboring chromosomal blaOXA-55-like strains isolated from clinical and environment sample.</title>
        <authorList>
            <person name="Ohama Y."/>
            <person name="Aoki K."/>
            <person name="Harada S."/>
            <person name="Moriya K."/>
            <person name="Ishii Y."/>
            <person name="Tateda K."/>
        </authorList>
    </citation>
    <scope>NUCLEOTIDE SEQUENCE [LARGE SCALE GENOMIC DNA]</scope>
    <source>
        <strain evidence="1 2">LMG 23746</strain>
    </source>
</reference>
<gene>
    <name evidence="1" type="ORF">TUM4630_19460</name>
</gene>
<sequence>MITEIVNLTSGGTISAPVTAQKGAIHCDGRLSKTRYHLQFEPFDTSSIIGPTLLALVDIVKVDTCWGKGAGILPITPNGIEVSLKDGSQYQFIVGDPQQWIALLVGQQ</sequence>